<dbReference type="EMBL" id="JARJLM010000016">
    <property type="protein sequence ID" value="MDF3831567.1"/>
    <property type="molecule type" value="Genomic_DNA"/>
</dbReference>
<evidence type="ECO:0008006" key="3">
    <source>
        <dbReference type="Google" id="ProtNLM"/>
    </source>
</evidence>
<organism evidence="1 2">
    <name type="scientific">Cupriavidus basilensis</name>
    <dbReference type="NCBI Taxonomy" id="68895"/>
    <lineage>
        <taxon>Bacteria</taxon>
        <taxon>Pseudomonadati</taxon>
        <taxon>Pseudomonadota</taxon>
        <taxon>Betaproteobacteria</taxon>
        <taxon>Burkholderiales</taxon>
        <taxon>Burkholderiaceae</taxon>
        <taxon>Cupriavidus</taxon>
    </lineage>
</organism>
<keyword evidence="2" id="KW-1185">Reference proteome</keyword>
<accession>A0ABT6AGV1</accession>
<feature type="non-terminal residue" evidence="1">
    <location>
        <position position="1"/>
    </location>
</feature>
<comment type="caution">
    <text evidence="1">The sequence shown here is derived from an EMBL/GenBank/DDBJ whole genome shotgun (WGS) entry which is preliminary data.</text>
</comment>
<evidence type="ECO:0000313" key="2">
    <source>
        <dbReference type="Proteomes" id="UP001216674"/>
    </source>
</evidence>
<proteinExistence type="predicted"/>
<dbReference type="RefSeq" id="WP_276263412.1">
    <property type="nucleotide sequence ID" value="NZ_JARJLM010000016.1"/>
</dbReference>
<dbReference type="Proteomes" id="UP001216674">
    <property type="component" value="Unassembled WGS sequence"/>
</dbReference>
<evidence type="ECO:0000313" key="1">
    <source>
        <dbReference type="EMBL" id="MDF3831567.1"/>
    </source>
</evidence>
<reference evidence="1 2" key="1">
    <citation type="submission" date="2023-03" db="EMBL/GenBank/DDBJ databases">
        <title>Draft assemblies of triclosan tolerant bacteria isolated from returned activated sludge.</title>
        <authorList>
            <person name="Van Hamelsveld S."/>
        </authorList>
    </citation>
    <scope>NUCLEOTIDE SEQUENCE [LARGE SCALE GENOMIC DNA]</scope>
    <source>
        <strain evidence="1 2">GW210010_S58</strain>
    </source>
</reference>
<protein>
    <recommendedName>
        <fullName evidence="3">Copper-containing nitrite reductase</fullName>
    </recommendedName>
</protein>
<gene>
    <name evidence="1" type="ORF">P3W85_01120</name>
</gene>
<name>A0ABT6AGV1_9BURK</name>
<sequence>SAGMALILGVEMAIPSYEVARLASLAVRLALSSGLSREEMQAALSLAGSLIEQEESAAVEGTAARELNAKATRTVH</sequence>